<organism evidence="5 6">
    <name type="scientific">Burkholderia pseudomultivorans</name>
    <dbReference type="NCBI Taxonomy" id="1207504"/>
    <lineage>
        <taxon>Bacteria</taxon>
        <taxon>Pseudomonadati</taxon>
        <taxon>Pseudomonadota</taxon>
        <taxon>Betaproteobacteria</taxon>
        <taxon>Burkholderiales</taxon>
        <taxon>Burkholderiaceae</taxon>
        <taxon>Burkholderia</taxon>
        <taxon>Burkholderia cepacia complex</taxon>
    </lineage>
</organism>
<evidence type="ECO:0000256" key="3">
    <source>
        <dbReference type="SAM" id="Coils"/>
    </source>
</evidence>
<keyword evidence="2" id="KW-0808">Transferase</keyword>
<dbReference type="Proteomes" id="UP000494162">
    <property type="component" value="Unassembled WGS sequence"/>
</dbReference>
<gene>
    <name evidence="5" type="ORF">BPS26883_06747</name>
</gene>
<dbReference type="PANTHER" id="PTHR40048">
    <property type="entry name" value="RHAMNOSYL O-METHYLTRANSFERASE"/>
    <property type="match status" value="1"/>
</dbReference>
<keyword evidence="1" id="KW-0489">Methyltransferase</keyword>
<dbReference type="EMBL" id="CABVPP010000122">
    <property type="protein sequence ID" value="VWC37053.1"/>
    <property type="molecule type" value="Genomic_DNA"/>
</dbReference>
<feature type="region of interest" description="Disordered" evidence="4">
    <location>
        <begin position="1"/>
        <end position="22"/>
    </location>
</feature>
<evidence type="ECO:0000313" key="6">
    <source>
        <dbReference type="Proteomes" id="UP000494162"/>
    </source>
</evidence>
<sequence>MHKVSMNPAVPQAITPDAESSPSSIEPFLAPQLASLFWRADRVDAHSAWCGHIPFAHWLIGVTQPRMVVELGTHTGVSYAALCSAVERHAVPARCYAVDTWAGDEHAGQYGEEIFADLSQYHRARFSSFSTLIRSTFDEAVEHFVDGSIDLLHIDGLHSYDAVSHDFDTWKPKLSDRAVVLFHDTNERHHDFGVWKLWAELRTQFPAFEFIHGHGLGVLLVGTNPPADLLKIANLPEKKATVIRHRFSLLGERWEAEQQLLANAEYFQSLQQSFQAQLNDMQAVHESERVTGRDETANAQDAAVRDALATAVTSWEAAIQAAIAKANASVESTPTVTQLSTKLFDAEAKARAAERELQRLRSQVETAADTRARAIAGMQEHIAALKSSNKKSYEGC</sequence>
<reference evidence="5 6" key="1">
    <citation type="submission" date="2019-09" db="EMBL/GenBank/DDBJ databases">
        <authorList>
            <person name="Depoorter E."/>
        </authorList>
    </citation>
    <scope>NUCLEOTIDE SEQUENCE [LARGE SCALE GENOMIC DNA]</scope>
    <source>
        <strain evidence="5">LMG 26883</strain>
    </source>
</reference>
<dbReference type="Pfam" id="PF13578">
    <property type="entry name" value="Methyltransf_24"/>
    <property type="match status" value="1"/>
</dbReference>
<evidence type="ECO:0000256" key="4">
    <source>
        <dbReference type="SAM" id="MobiDB-lite"/>
    </source>
</evidence>
<dbReference type="InterPro" id="IPR029063">
    <property type="entry name" value="SAM-dependent_MTases_sf"/>
</dbReference>
<dbReference type="GO" id="GO:0005886">
    <property type="term" value="C:plasma membrane"/>
    <property type="evidence" value="ECO:0007669"/>
    <property type="project" value="TreeGrafter"/>
</dbReference>
<dbReference type="PANTHER" id="PTHR40048:SF1">
    <property type="entry name" value="RHAMNOSYL O-METHYLTRANSFERASE"/>
    <property type="match status" value="1"/>
</dbReference>
<keyword evidence="3" id="KW-0175">Coiled coil</keyword>
<evidence type="ECO:0008006" key="7">
    <source>
        <dbReference type="Google" id="ProtNLM"/>
    </source>
</evidence>
<dbReference type="Gene3D" id="3.40.50.150">
    <property type="entry name" value="Vaccinia Virus protein VP39"/>
    <property type="match status" value="1"/>
</dbReference>
<dbReference type="GO" id="GO:0032259">
    <property type="term" value="P:methylation"/>
    <property type="evidence" value="ECO:0007669"/>
    <property type="project" value="UniProtKB-KW"/>
</dbReference>
<proteinExistence type="predicted"/>
<evidence type="ECO:0000256" key="1">
    <source>
        <dbReference type="ARBA" id="ARBA00022603"/>
    </source>
</evidence>
<name>A0A6P2RK14_9BURK</name>
<dbReference type="SUPFAM" id="SSF53335">
    <property type="entry name" value="S-adenosyl-L-methionine-dependent methyltransferases"/>
    <property type="match status" value="1"/>
</dbReference>
<evidence type="ECO:0000313" key="5">
    <source>
        <dbReference type="EMBL" id="VWC37053.1"/>
    </source>
</evidence>
<feature type="coiled-coil region" evidence="3">
    <location>
        <begin position="336"/>
        <end position="370"/>
    </location>
</feature>
<accession>A0A6P2RK14</accession>
<dbReference type="GO" id="GO:0008168">
    <property type="term" value="F:methyltransferase activity"/>
    <property type="evidence" value="ECO:0007669"/>
    <property type="project" value="UniProtKB-KW"/>
</dbReference>
<evidence type="ECO:0000256" key="2">
    <source>
        <dbReference type="ARBA" id="ARBA00022679"/>
    </source>
</evidence>
<dbReference type="AlphaFoldDB" id="A0A6P2RK14"/>
<dbReference type="GO" id="GO:0071770">
    <property type="term" value="P:DIM/DIP cell wall layer assembly"/>
    <property type="evidence" value="ECO:0007669"/>
    <property type="project" value="TreeGrafter"/>
</dbReference>
<protein>
    <recommendedName>
        <fullName evidence="7">Class I SAM-dependent methyltransferase</fullName>
    </recommendedName>
</protein>